<sequence>MAVKGSSTLVVGASQAGVELAASLRKLGASGPITLLGGENRLPYQRPPLSKAFLKGELPEERLALRGPDFYEAQRIELVRGEWIDAITLTDPELGGGFAATRSGRTVDFDRLALATGGTPRRLRIPGSELAGVHYLRDVDDAMALRHDLASARDVVVVGGGFVGLEAAAAATAAGRNVTVVEAADRLLARAVAPQMSGFYLAAHRRRGTEVVLSTGVTELLGHDRVTGVGLSDGRTLPADVVVVGIGLVPHTELAEQLGLACAGGILVDESARTSTPSVVAAGDCTIVAHPDHGTLRLESVPNAIAQAKTAAASLLGLAAPATGIPWFWSDQADLKLQIAGISSGYDETVLRGDPGTERFSLFYYRGGRLVAIDAVNAPRDYMAVRKLLEAGRTVPPHVAADTEVALKELLRAA</sequence>
<dbReference type="PRINTS" id="PR00368">
    <property type="entry name" value="FADPNR"/>
</dbReference>
<dbReference type="InterPro" id="IPR050446">
    <property type="entry name" value="FAD-oxidoreductase/Apoptosis"/>
</dbReference>
<keyword evidence="4" id="KW-0560">Oxidoreductase</keyword>
<dbReference type="AlphaFoldDB" id="A0A9Y2MVU9"/>
<protein>
    <submittedName>
        <fullName evidence="7">FAD-dependent oxidoreductase</fullName>
    </submittedName>
</protein>
<gene>
    <name evidence="7" type="ORF">QRX50_37780</name>
</gene>
<dbReference type="InterPro" id="IPR028202">
    <property type="entry name" value="Reductase_C"/>
</dbReference>
<accession>A0A9Y2MVU9</accession>
<dbReference type="Gene3D" id="3.50.50.60">
    <property type="entry name" value="FAD/NAD(P)-binding domain"/>
    <property type="match status" value="2"/>
</dbReference>
<keyword evidence="8" id="KW-1185">Reference proteome</keyword>
<feature type="domain" description="FAD/NAD(P)-binding" evidence="5">
    <location>
        <begin position="8"/>
        <end position="308"/>
    </location>
</feature>
<dbReference type="Pfam" id="PF14759">
    <property type="entry name" value="Reductase_C"/>
    <property type="match status" value="1"/>
</dbReference>
<name>A0A9Y2MVU9_9PSEU</name>
<evidence type="ECO:0000256" key="1">
    <source>
        <dbReference type="ARBA" id="ARBA00001974"/>
    </source>
</evidence>
<dbReference type="InterPro" id="IPR036188">
    <property type="entry name" value="FAD/NAD-bd_sf"/>
</dbReference>
<evidence type="ECO:0000256" key="4">
    <source>
        <dbReference type="ARBA" id="ARBA00023002"/>
    </source>
</evidence>
<dbReference type="SUPFAM" id="SSF55424">
    <property type="entry name" value="FAD/NAD-linked reductases, dimerisation (C-terminal) domain"/>
    <property type="match status" value="1"/>
</dbReference>
<evidence type="ECO:0000313" key="7">
    <source>
        <dbReference type="EMBL" id="WIX77112.1"/>
    </source>
</evidence>
<organism evidence="7 8">
    <name type="scientific">Amycolatopsis carbonis</name>
    <dbReference type="NCBI Taxonomy" id="715471"/>
    <lineage>
        <taxon>Bacteria</taxon>
        <taxon>Bacillati</taxon>
        <taxon>Actinomycetota</taxon>
        <taxon>Actinomycetes</taxon>
        <taxon>Pseudonocardiales</taxon>
        <taxon>Pseudonocardiaceae</taxon>
        <taxon>Amycolatopsis</taxon>
    </lineage>
</organism>
<dbReference type="Proteomes" id="UP001236014">
    <property type="component" value="Chromosome"/>
</dbReference>
<dbReference type="KEGG" id="acab:QRX50_37780"/>
<dbReference type="GO" id="GO:0005737">
    <property type="term" value="C:cytoplasm"/>
    <property type="evidence" value="ECO:0007669"/>
    <property type="project" value="TreeGrafter"/>
</dbReference>
<evidence type="ECO:0000313" key="8">
    <source>
        <dbReference type="Proteomes" id="UP001236014"/>
    </source>
</evidence>
<dbReference type="Pfam" id="PF07992">
    <property type="entry name" value="Pyr_redox_2"/>
    <property type="match status" value="1"/>
</dbReference>
<evidence type="ECO:0000256" key="3">
    <source>
        <dbReference type="ARBA" id="ARBA00022827"/>
    </source>
</evidence>
<dbReference type="SUPFAM" id="SSF51905">
    <property type="entry name" value="FAD/NAD(P)-binding domain"/>
    <property type="match status" value="1"/>
</dbReference>
<feature type="domain" description="Reductase C-terminal" evidence="6">
    <location>
        <begin position="327"/>
        <end position="411"/>
    </location>
</feature>
<dbReference type="GO" id="GO:0016651">
    <property type="term" value="F:oxidoreductase activity, acting on NAD(P)H"/>
    <property type="evidence" value="ECO:0007669"/>
    <property type="project" value="TreeGrafter"/>
</dbReference>
<dbReference type="Gene3D" id="3.30.390.30">
    <property type="match status" value="1"/>
</dbReference>
<dbReference type="InterPro" id="IPR023753">
    <property type="entry name" value="FAD/NAD-binding_dom"/>
</dbReference>
<keyword evidence="2" id="KW-0285">Flavoprotein</keyword>
<dbReference type="PANTHER" id="PTHR43557">
    <property type="entry name" value="APOPTOSIS-INDUCING FACTOR 1"/>
    <property type="match status" value="1"/>
</dbReference>
<dbReference type="PANTHER" id="PTHR43557:SF2">
    <property type="entry name" value="RIESKE DOMAIN-CONTAINING PROTEIN-RELATED"/>
    <property type="match status" value="1"/>
</dbReference>
<evidence type="ECO:0000259" key="5">
    <source>
        <dbReference type="Pfam" id="PF07992"/>
    </source>
</evidence>
<dbReference type="RefSeq" id="WP_285967854.1">
    <property type="nucleotide sequence ID" value="NZ_CP127294.1"/>
</dbReference>
<dbReference type="EMBL" id="CP127294">
    <property type="protein sequence ID" value="WIX77112.1"/>
    <property type="molecule type" value="Genomic_DNA"/>
</dbReference>
<reference evidence="7 8" key="1">
    <citation type="submission" date="2023-06" db="EMBL/GenBank/DDBJ databases">
        <authorList>
            <person name="Oyuntsetseg B."/>
            <person name="Kim S.B."/>
        </authorList>
    </citation>
    <scope>NUCLEOTIDE SEQUENCE [LARGE SCALE GENOMIC DNA]</scope>
    <source>
        <strain evidence="7 8">2-15</strain>
    </source>
</reference>
<keyword evidence="3" id="KW-0274">FAD</keyword>
<dbReference type="InterPro" id="IPR016156">
    <property type="entry name" value="FAD/NAD-linked_Rdtase_dimer_sf"/>
</dbReference>
<comment type="cofactor">
    <cofactor evidence="1">
        <name>FAD</name>
        <dbReference type="ChEBI" id="CHEBI:57692"/>
    </cofactor>
</comment>
<proteinExistence type="predicted"/>
<evidence type="ECO:0000259" key="6">
    <source>
        <dbReference type="Pfam" id="PF14759"/>
    </source>
</evidence>
<dbReference type="PRINTS" id="PR00411">
    <property type="entry name" value="PNDRDTASEI"/>
</dbReference>
<evidence type="ECO:0000256" key="2">
    <source>
        <dbReference type="ARBA" id="ARBA00022630"/>
    </source>
</evidence>